<feature type="domain" description="C-type lectin" evidence="9">
    <location>
        <begin position="575"/>
        <end position="684"/>
    </location>
</feature>
<dbReference type="Proteomes" id="UP000005408">
    <property type="component" value="Unassembled WGS sequence"/>
</dbReference>
<dbReference type="CDD" id="cd00033">
    <property type="entry name" value="CCP"/>
    <property type="match status" value="3"/>
</dbReference>
<dbReference type="SUPFAM" id="SSF48726">
    <property type="entry name" value="Immunoglobulin"/>
    <property type="match status" value="1"/>
</dbReference>
<sequence>MGVLRLVVHILFLVKSNCITLDSLHENITTRVTWDDVVRFGDHTMLECETLSTVVVNVTHTWLLPNGTSTSQTFQDTTCGAGDCESFIDIPTVDFQHQGNYTCQTDFGEIIAFLEVESLCPHVRVSRATGLSFQLETGTESSAFDCMNRCENNTLCESITYIPVTNECWLHNGTERSDDACHNDLLGYFYIKVCTTNTSCAMVEQIADSKGTGTVLETLNNIALDDCYQGCLDKTNCLGVDFNRNLNECRLYDSDLWKEELYWARQQSTQCDFYRKVTNCYPVIECFPPNDLFGLYYRGKHSEGANGVCKDWKDTQFTHLKHHQNFCRRITTRKQGVYCVSTVNDTVQTCPVSKCVNIQGSGVDVVFGDTGTIFINVTWHSEINITSFEWRKGGVVLNTSNPNYIVDDFPLPSLTVLNTTFDDEYHYEIDIHTEKYDTQTSAFFLDIVGHTPETRFVITPDPAVLGSHLDIECELLQPPSPNIVNYTFSRKRESDLIPELLTSMASNETFDNTSVFIASFSTENATILDYSEYTCKTINLISKKKSSRYLKLDSGESELSGFVYIPGLDKVLKPFTVDQKDKAEAEIHCQTLNGTLFMITSLERQVYTEKLLREIWIQVSGNAFISGTYSHGGWIINGTAAVFTYWNSSFPKSKGSDECITQQLDPPYRWTNVPCSEQLPYICELQSYCNEPNVTNATASPGSTYIFTSREFLCTHSKKSSTHLQCLEDLEWHGGCEPIICPMVSGVNASPLMNATYYFNDTLEFACDEGFKEDSGNTTLYCSIHETWIGDPLNCTEIVCPVNNVTNARLVTENVTSSFLPYMSTIEYECLPGFVLLSGVLINHCLENGNWTSLPTCTVPLCPLENINTTVLTVNNVDGYNTMDNMSLSCKAGYRHVSGDLNRTCLSTGAWSSPLPTCNQCKCPCDRVRPVQNLTDAELQAKIDQIKQELVLNTRTLSSSIRKRTSAKDERPSATGVGVVLGVGIVTFLVLAVIVPDIPMMIFSLRNNYVIQILIEKYRHRK</sequence>
<proteinExistence type="predicted"/>
<dbReference type="OrthoDB" id="6135796at2759"/>
<feature type="domain" description="Ig-like" evidence="10">
    <location>
        <begin position="41"/>
        <end position="104"/>
    </location>
</feature>
<dbReference type="PROSITE" id="PS50041">
    <property type="entry name" value="C_TYPE_LECTIN_2"/>
    <property type="match status" value="1"/>
</dbReference>
<organism evidence="13 14">
    <name type="scientific">Magallana gigas</name>
    <name type="common">Pacific oyster</name>
    <name type="synonym">Crassostrea gigas</name>
    <dbReference type="NCBI Taxonomy" id="29159"/>
    <lineage>
        <taxon>Eukaryota</taxon>
        <taxon>Metazoa</taxon>
        <taxon>Spiralia</taxon>
        <taxon>Lophotrochozoa</taxon>
        <taxon>Mollusca</taxon>
        <taxon>Bivalvia</taxon>
        <taxon>Autobranchia</taxon>
        <taxon>Pteriomorphia</taxon>
        <taxon>Ostreida</taxon>
        <taxon>Ostreoidea</taxon>
        <taxon>Ostreidae</taxon>
        <taxon>Magallana</taxon>
    </lineage>
</organism>
<dbReference type="InterPro" id="IPR001304">
    <property type="entry name" value="C-type_lectin-like"/>
</dbReference>
<evidence type="ECO:0008006" key="15">
    <source>
        <dbReference type="Google" id="ProtNLM"/>
    </source>
</evidence>
<evidence type="ECO:0000256" key="6">
    <source>
        <dbReference type="PROSITE-ProRule" id="PRU00302"/>
    </source>
</evidence>
<dbReference type="PROSITE" id="PS50923">
    <property type="entry name" value="SUSHI"/>
    <property type="match status" value="2"/>
</dbReference>
<dbReference type="PROSITE" id="PS50948">
    <property type="entry name" value="PAN"/>
    <property type="match status" value="1"/>
</dbReference>
<dbReference type="InterPro" id="IPR003609">
    <property type="entry name" value="Pan_app"/>
</dbReference>
<dbReference type="PANTHER" id="PTHR19325">
    <property type="entry name" value="COMPLEMENT COMPONENT-RELATED SUSHI DOMAIN-CONTAINING"/>
    <property type="match status" value="1"/>
</dbReference>
<keyword evidence="3" id="KW-0677">Repeat</keyword>
<feature type="domain" description="Sushi" evidence="11">
    <location>
        <begin position="734"/>
        <end position="797"/>
    </location>
</feature>
<evidence type="ECO:0000256" key="4">
    <source>
        <dbReference type="ARBA" id="ARBA00023157"/>
    </source>
</evidence>
<dbReference type="Pfam" id="PF00024">
    <property type="entry name" value="PAN_1"/>
    <property type="match status" value="2"/>
</dbReference>
<dbReference type="AlphaFoldDB" id="A0A8W8M0B7"/>
<name>A0A8W8M0B7_MAGGI</name>
<reference evidence="13" key="1">
    <citation type="submission" date="2022-08" db="UniProtKB">
        <authorList>
            <consortium name="EnsemblMetazoa"/>
        </authorList>
    </citation>
    <scope>IDENTIFICATION</scope>
    <source>
        <strain evidence="13">05x7-T-G4-1.051#20</strain>
    </source>
</reference>
<evidence type="ECO:0000256" key="5">
    <source>
        <dbReference type="ARBA" id="ARBA00023180"/>
    </source>
</evidence>
<evidence type="ECO:0000259" key="10">
    <source>
        <dbReference type="PROSITE" id="PS50835"/>
    </source>
</evidence>
<accession>A0A8W8M0B7</accession>
<dbReference type="SUPFAM" id="SSF57414">
    <property type="entry name" value="Hairpin loop containing domain-like"/>
    <property type="match status" value="1"/>
</dbReference>
<evidence type="ECO:0000256" key="7">
    <source>
        <dbReference type="SAM" id="Phobius"/>
    </source>
</evidence>
<evidence type="ECO:0000256" key="2">
    <source>
        <dbReference type="ARBA" id="ARBA00022729"/>
    </source>
</evidence>
<dbReference type="Pfam" id="PF00059">
    <property type="entry name" value="Lectin_C"/>
    <property type="match status" value="1"/>
</dbReference>
<keyword evidence="7" id="KW-0472">Membrane</keyword>
<protein>
    <recommendedName>
        <fullName evidence="15">Sushi, von Willebrand factor type A, EGF and pentraxin domain-containing protein 1</fullName>
    </recommendedName>
</protein>
<dbReference type="InterPro" id="IPR035976">
    <property type="entry name" value="Sushi/SCR/CCP_sf"/>
</dbReference>
<dbReference type="Pfam" id="PF00084">
    <property type="entry name" value="Sushi"/>
    <property type="match status" value="3"/>
</dbReference>
<comment type="caution">
    <text evidence="6">Lacks conserved residue(s) required for the propagation of feature annotation.</text>
</comment>
<keyword evidence="4" id="KW-1015">Disulfide bond</keyword>
<feature type="signal peptide" evidence="8">
    <location>
        <begin position="1"/>
        <end position="18"/>
    </location>
</feature>
<evidence type="ECO:0000256" key="8">
    <source>
        <dbReference type="SAM" id="SignalP"/>
    </source>
</evidence>
<evidence type="ECO:0000313" key="14">
    <source>
        <dbReference type="Proteomes" id="UP000005408"/>
    </source>
</evidence>
<dbReference type="InterPro" id="IPR016186">
    <property type="entry name" value="C-type_lectin-like/link_sf"/>
</dbReference>
<evidence type="ECO:0000259" key="9">
    <source>
        <dbReference type="PROSITE" id="PS50041"/>
    </source>
</evidence>
<keyword evidence="14" id="KW-1185">Reference proteome</keyword>
<dbReference type="InterPro" id="IPR036179">
    <property type="entry name" value="Ig-like_dom_sf"/>
</dbReference>
<feature type="transmembrane region" description="Helical" evidence="7">
    <location>
        <begin position="974"/>
        <end position="995"/>
    </location>
</feature>
<dbReference type="EnsemblMetazoa" id="G30987.1">
    <property type="protein sequence ID" value="G30987.1:cds"/>
    <property type="gene ID" value="G30987"/>
</dbReference>
<dbReference type="OMA" id="HENITTR"/>
<evidence type="ECO:0000256" key="3">
    <source>
        <dbReference type="ARBA" id="ARBA00022737"/>
    </source>
</evidence>
<dbReference type="InterPro" id="IPR000436">
    <property type="entry name" value="Sushi_SCR_CCP_dom"/>
</dbReference>
<keyword evidence="7" id="KW-0812">Transmembrane</keyword>
<dbReference type="SMART" id="SM00032">
    <property type="entry name" value="CCP"/>
    <property type="match status" value="3"/>
</dbReference>
<dbReference type="SMART" id="SM00034">
    <property type="entry name" value="CLECT"/>
    <property type="match status" value="1"/>
</dbReference>
<dbReference type="InterPro" id="IPR050350">
    <property type="entry name" value="Compl-Cell_Adhes-Reg"/>
</dbReference>
<keyword evidence="7" id="KW-1133">Transmembrane helix</keyword>
<keyword evidence="1 6" id="KW-0768">Sushi</keyword>
<dbReference type="SMART" id="SM00473">
    <property type="entry name" value="PAN_AP"/>
    <property type="match status" value="2"/>
</dbReference>
<feature type="domain" description="Apple" evidence="12">
    <location>
        <begin position="194"/>
        <end position="280"/>
    </location>
</feature>
<dbReference type="Gene3D" id="3.50.4.10">
    <property type="entry name" value="Hepatocyte Growth Factor"/>
    <property type="match status" value="1"/>
</dbReference>
<feature type="domain" description="Sushi" evidence="11">
    <location>
        <begin position="855"/>
        <end position="920"/>
    </location>
</feature>
<dbReference type="SUPFAM" id="SSF57535">
    <property type="entry name" value="Complement control module/SCR domain"/>
    <property type="match status" value="3"/>
</dbReference>
<evidence type="ECO:0000259" key="11">
    <source>
        <dbReference type="PROSITE" id="PS50923"/>
    </source>
</evidence>
<dbReference type="PROSITE" id="PS50835">
    <property type="entry name" value="IG_LIKE"/>
    <property type="match status" value="1"/>
</dbReference>
<evidence type="ECO:0000259" key="12">
    <source>
        <dbReference type="PROSITE" id="PS50948"/>
    </source>
</evidence>
<evidence type="ECO:0000256" key="1">
    <source>
        <dbReference type="ARBA" id="ARBA00022659"/>
    </source>
</evidence>
<dbReference type="SUPFAM" id="SSF56436">
    <property type="entry name" value="C-type lectin-like"/>
    <property type="match status" value="1"/>
</dbReference>
<evidence type="ECO:0000313" key="13">
    <source>
        <dbReference type="EnsemblMetazoa" id="G30987.1:cds"/>
    </source>
</evidence>
<dbReference type="Gene3D" id="2.10.70.10">
    <property type="entry name" value="Complement Module, domain 1"/>
    <property type="match status" value="3"/>
</dbReference>
<dbReference type="InterPro" id="IPR007110">
    <property type="entry name" value="Ig-like_dom"/>
</dbReference>
<feature type="chain" id="PRO_5036478843" description="Sushi, von Willebrand factor type A, EGF and pentraxin domain-containing protein 1" evidence="8">
    <location>
        <begin position="19"/>
        <end position="1022"/>
    </location>
</feature>
<keyword evidence="2 8" id="KW-0732">Signal</keyword>
<dbReference type="PANTHER" id="PTHR19325:SF567">
    <property type="entry name" value="SUSHI, VON WILLEBRAND FACTOR TYPE A, EGF AND PENTRAXIN DOMAIN-CONTAINING PROTEIN 1-LIKE"/>
    <property type="match status" value="1"/>
</dbReference>
<keyword evidence="5" id="KW-0325">Glycoprotein</keyword>
<dbReference type="InterPro" id="IPR016187">
    <property type="entry name" value="CTDL_fold"/>
</dbReference>
<dbReference type="CDD" id="cd00037">
    <property type="entry name" value="CLECT"/>
    <property type="match status" value="1"/>
</dbReference>
<dbReference type="Gene3D" id="3.10.100.10">
    <property type="entry name" value="Mannose-Binding Protein A, subunit A"/>
    <property type="match status" value="1"/>
</dbReference>